<dbReference type="SMART" id="SM00409">
    <property type="entry name" value="IG"/>
    <property type="match status" value="2"/>
</dbReference>
<evidence type="ECO:0000256" key="1">
    <source>
        <dbReference type="ARBA" id="ARBA00004251"/>
    </source>
</evidence>
<keyword evidence="13" id="KW-1185">Reference proteome</keyword>
<sequence length="310" mass="36000">PITWWLITWGFTEQAEVTGLFSKDCILPCPFQPGNDEVIQWSKENKKVHSYYYQKDQLEEQDPHYRGRTHLFHENIPSGNASLKLSNLSLTDEGSYSCYVGTTQHHTEMEVLLHVLAPSYALEYQKTNTERRLKCFAFLTYPAPNISWEQGNVSIQETDREETRNGDLYSVRSDKDIVSTTDTYWCHIDFHHGVWTAEWRMMQGRNEISSCIAAEFHSWLQNCQYQLDFFMTSVLASFNGTAHSHQPRVQIDKTDFSLRLDHLTADDSGEYLCNISTPHGTKLIVSTLHVGELWVYLKIRRHSRALRILS</sequence>
<dbReference type="AlphaFoldDB" id="A0A8C3XXA6"/>
<proteinExistence type="predicted"/>
<dbReference type="GO" id="GO:0042102">
    <property type="term" value="P:positive regulation of T cell proliferation"/>
    <property type="evidence" value="ECO:0007669"/>
    <property type="project" value="TreeGrafter"/>
</dbReference>
<dbReference type="InterPro" id="IPR051713">
    <property type="entry name" value="T-cell_Activation_Regulation"/>
</dbReference>
<dbReference type="SUPFAM" id="SSF48726">
    <property type="entry name" value="Immunoglobulin"/>
    <property type="match status" value="2"/>
</dbReference>
<keyword evidence="10" id="KW-0393">Immunoglobulin domain</keyword>
<reference evidence="12" key="3">
    <citation type="submission" date="2025-09" db="UniProtKB">
        <authorList>
            <consortium name="Ensembl"/>
        </authorList>
    </citation>
    <scope>IDENTIFICATION</scope>
</reference>
<evidence type="ECO:0000256" key="7">
    <source>
        <dbReference type="ARBA" id="ARBA00023157"/>
    </source>
</evidence>
<keyword evidence="2" id="KW-1003">Cell membrane</keyword>
<feature type="domain" description="Ig-like" evidence="11">
    <location>
        <begin position="27"/>
        <end position="114"/>
    </location>
</feature>
<dbReference type="InterPro" id="IPR007110">
    <property type="entry name" value="Ig-like_dom"/>
</dbReference>
<evidence type="ECO:0000256" key="2">
    <source>
        <dbReference type="ARBA" id="ARBA00022475"/>
    </source>
</evidence>
<keyword evidence="4" id="KW-0732">Signal</keyword>
<dbReference type="Ensembl" id="ENSCUST00005001525.1">
    <property type="protein sequence ID" value="ENSCUSP00005001445.1"/>
    <property type="gene ID" value="ENSCUSG00005000998.1"/>
</dbReference>
<evidence type="ECO:0000256" key="9">
    <source>
        <dbReference type="ARBA" id="ARBA00023180"/>
    </source>
</evidence>
<accession>A0A8C3XXA6</accession>
<dbReference type="GO" id="GO:0071222">
    <property type="term" value="P:cellular response to lipopolysaccharide"/>
    <property type="evidence" value="ECO:0007669"/>
    <property type="project" value="TreeGrafter"/>
</dbReference>
<dbReference type="PROSITE" id="PS50835">
    <property type="entry name" value="IG_LIKE"/>
    <property type="match status" value="2"/>
</dbReference>
<evidence type="ECO:0000259" key="11">
    <source>
        <dbReference type="PROSITE" id="PS50835"/>
    </source>
</evidence>
<dbReference type="GO" id="GO:0006955">
    <property type="term" value="P:immune response"/>
    <property type="evidence" value="ECO:0007669"/>
    <property type="project" value="TreeGrafter"/>
</dbReference>
<dbReference type="PANTHER" id="PTHR25466">
    <property type="entry name" value="T-LYMPHOCYTE ACTIVATION ANTIGEN"/>
    <property type="match status" value="1"/>
</dbReference>
<dbReference type="InterPro" id="IPR013783">
    <property type="entry name" value="Ig-like_fold"/>
</dbReference>
<evidence type="ECO:0000256" key="6">
    <source>
        <dbReference type="ARBA" id="ARBA00023136"/>
    </source>
</evidence>
<dbReference type="InterPro" id="IPR013106">
    <property type="entry name" value="Ig_V-set"/>
</dbReference>
<keyword evidence="6" id="KW-0472">Membrane</keyword>
<organism evidence="12 13">
    <name type="scientific">Catharus ustulatus</name>
    <name type="common">Russet-backed thrush</name>
    <name type="synonym">Hylocichla ustulatus</name>
    <dbReference type="NCBI Taxonomy" id="91951"/>
    <lineage>
        <taxon>Eukaryota</taxon>
        <taxon>Metazoa</taxon>
        <taxon>Chordata</taxon>
        <taxon>Craniata</taxon>
        <taxon>Vertebrata</taxon>
        <taxon>Euteleostomi</taxon>
        <taxon>Archelosauria</taxon>
        <taxon>Archosauria</taxon>
        <taxon>Dinosauria</taxon>
        <taxon>Saurischia</taxon>
        <taxon>Theropoda</taxon>
        <taxon>Coelurosauria</taxon>
        <taxon>Aves</taxon>
        <taxon>Neognathae</taxon>
        <taxon>Neoaves</taxon>
        <taxon>Telluraves</taxon>
        <taxon>Australaves</taxon>
        <taxon>Passeriformes</taxon>
        <taxon>Turdidae</taxon>
        <taxon>Catharus</taxon>
    </lineage>
</organism>
<dbReference type="InterPro" id="IPR003599">
    <property type="entry name" value="Ig_sub"/>
</dbReference>
<dbReference type="PANTHER" id="PTHR25466:SF14">
    <property type="entry name" value="BUTYROPHILIN SUBFAMILY 2 MEMBER A2-LIKE-RELATED"/>
    <property type="match status" value="1"/>
</dbReference>
<keyword evidence="5" id="KW-1133">Transmembrane helix</keyword>
<dbReference type="FunFam" id="2.60.40.10:FF:000142">
    <property type="entry name" value="V-set domain-containing T-cell activation inhibitor 1"/>
    <property type="match status" value="1"/>
</dbReference>
<keyword evidence="3" id="KW-0812">Transmembrane</keyword>
<dbReference type="Gene3D" id="2.60.40.10">
    <property type="entry name" value="Immunoglobulins"/>
    <property type="match status" value="3"/>
</dbReference>
<dbReference type="Proteomes" id="UP000694563">
    <property type="component" value="Chromosome 2"/>
</dbReference>
<dbReference type="GO" id="GO:0007166">
    <property type="term" value="P:cell surface receptor signaling pathway"/>
    <property type="evidence" value="ECO:0007669"/>
    <property type="project" value="TreeGrafter"/>
</dbReference>
<evidence type="ECO:0000256" key="3">
    <source>
        <dbReference type="ARBA" id="ARBA00022692"/>
    </source>
</evidence>
<evidence type="ECO:0000313" key="12">
    <source>
        <dbReference type="Ensembl" id="ENSCUSP00005001445.1"/>
    </source>
</evidence>
<name>A0A8C3XXA6_CATUS</name>
<comment type="subcellular location">
    <subcellularLocation>
        <location evidence="1">Cell membrane</location>
        <topology evidence="1">Single-pass type I membrane protein</topology>
    </subcellularLocation>
</comment>
<evidence type="ECO:0000256" key="4">
    <source>
        <dbReference type="ARBA" id="ARBA00022729"/>
    </source>
</evidence>
<reference evidence="12" key="2">
    <citation type="submission" date="2025-08" db="UniProtKB">
        <authorList>
            <consortium name="Ensembl"/>
        </authorList>
    </citation>
    <scope>IDENTIFICATION</scope>
</reference>
<keyword evidence="8" id="KW-0675">Receptor</keyword>
<dbReference type="GO" id="GO:0031295">
    <property type="term" value="P:T cell costimulation"/>
    <property type="evidence" value="ECO:0007669"/>
    <property type="project" value="TreeGrafter"/>
</dbReference>
<dbReference type="GO" id="GO:0009897">
    <property type="term" value="C:external side of plasma membrane"/>
    <property type="evidence" value="ECO:0007669"/>
    <property type="project" value="TreeGrafter"/>
</dbReference>
<evidence type="ECO:0000313" key="13">
    <source>
        <dbReference type="Proteomes" id="UP000694563"/>
    </source>
</evidence>
<evidence type="ECO:0000256" key="10">
    <source>
        <dbReference type="ARBA" id="ARBA00023319"/>
    </source>
</evidence>
<dbReference type="Pfam" id="PF07686">
    <property type="entry name" value="V-set"/>
    <property type="match status" value="1"/>
</dbReference>
<protein>
    <recommendedName>
        <fullName evidence="11">Ig-like domain-containing protein</fullName>
    </recommendedName>
</protein>
<keyword evidence="7" id="KW-1015">Disulfide bond</keyword>
<feature type="domain" description="Ig-like" evidence="11">
    <location>
        <begin position="118"/>
        <end position="286"/>
    </location>
</feature>
<dbReference type="InterPro" id="IPR036179">
    <property type="entry name" value="Ig-like_dom_sf"/>
</dbReference>
<reference evidence="12" key="1">
    <citation type="submission" date="2020-10" db="EMBL/GenBank/DDBJ databases">
        <title>Catharus ustulatus (Swainson's thrush) genome, bCatUst1, primary haplotype v2.</title>
        <authorList>
            <person name="Delmore K."/>
            <person name="Vafadar M."/>
            <person name="Formenti G."/>
            <person name="Chow W."/>
            <person name="Pelan S."/>
            <person name="Howe K."/>
            <person name="Rhie A."/>
            <person name="Mountcastle J."/>
            <person name="Haase B."/>
            <person name="Fedrigo O."/>
            <person name="Jarvis E.D."/>
        </authorList>
    </citation>
    <scope>NUCLEOTIDE SEQUENCE [LARGE SCALE GENOMIC DNA]</scope>
</reference>
<evidence type="ECO:0000256" key="8">
    <source>
        <dbReference type="ARBA" id="ARBA00023170"/>
    </source>
</evidence>
<dbReference type="GO" id="GO:0042130">
    <property type="term" value="P:negative regulation of T cell proliferation"/>
    <property type="evidence" value="ECO:0007669"/>
    <property type="project" value="TreeGrafter"/>
</dbReference>
<evidence type="ECO:0000256" key="5">
    <source>
        <dbReference type="ARBA" id="ARBA00022989"/>
    </source>
</evidence>
<keyword evidence="9" id="KW-0325">Glycoprotein</keyword>